<keyword evidence="4 9" id="KW-0808">Transferase</keyword>
<sequence length="182" mass="19134">MASEHRAHLVVMGVSGCGKTTIAGHFAASAGAEFLDADDLHPRANIAKMAEGIALTDADRRPWLAAVREEMRARAGGCVVACSALRRQYRDVLREAAETVAFVHLRGSPAVITARLSTRSGHFMPTALLDSQFASLESLEPDELGIVLDAQDTPAEIVTAVGEFTLAAGIDLAPRTPGGESA</sequence>
<dbReference type="PANTHER" id="PTHR43442">
    <property type="entry name" value="GLUCONOKINASE-RELATED"/>
    <property type="match status" value="1"/>
</dbReference>
<evidence type="ECO:0000256" key="1">
    <source>
        <dbReference type="ARBA" id="ARBA00004761"/>
    </source>
</evidence>
<evidence type="ECO:0000256" key="5">
    <source>
        <dbReference type="ARBA" id="ARBA00022741"/>
    </source>
</evidence>
<comment type="pathway">
    <text evidence="1">Carbohydrate acid metabolism.</text>
</comment>
<dbReference type="CDD" id="cd02021">
    <property type="entry name" value="GntK"/>
    <property type="match status" value="1"/>
</dbReference>
<dbReference type="RefSeq" id="WP_345499031.1">
    <property type="nucleotide sequence ID" value="NZ_BAABJM010000007.1"/>
</dbReference>
<dbReference type="Gene3D" id="3.40.50.300">
    <property type="entry name" value="P-loop containing nucleotide triphosphate hydrolases"/>
    <property type="match status" value="1"/>
</dbReference>
<keyword evidence="7 9" id="KW-0067">ATP-binding</keyword>
<dbReference type="EC" id="2.7.1.12" evidence="3 9"/>
<protein>
    <recommendedName>
        <fullName evidence="3 9">Gluconokinase</fullName>
        <ecNumber evidence="3 9">2.7.1.12</ecNumber>
    </recommendedName>
</protein>
<dbReference type="NCBIfam" id="TIGR01313">
    <property type="entry name" value="therm_gnt_kin"/>
    <property type="match status" value="1"/>
</dbReference>
<dbReference type="InterPro" id="IPR027417">
    <property type="entry name" value="P-loop_NTPase"/>
</dbReference>
<gene>
    <name evidence="10" type="ORF">GCM10023318_54740</name>
</gene>
<accession>A0ABP9KYJ8</accession>
<keyword evidence="11" id="KW-1185">Reference proteome</keyword>
<dbReference type="SUPFAM" id="SSF52540">
    <property type="entry name" value="P-loop containing nucleoside triphosphate hydrolases"/>
    <property type="match status" value="1"/>
</dbReference>
<dbReference type="Pfam" id="PF13671">
    <property type="entry name" value="AAA_33"/>
    <property type="match status" value="1"/>
</dbReference>
<proteinExistence type="inferred from homology"/>
<evidence type="ECO:0000256" key="2">
    <source>
        <dbReference type="ARBA" id="ARBA00008420"/>
    </source>
</evidence>
<organism evidence="10 11">
    <name type="scientific">Nocardia callitridis</name>
    <dbReference type="NCBI Taxonomy" id="648753"/>
    <lineage>
        <taxon>Bacteria</taxon>
        <taxon>Bacillati</taxon>
        <taxon>Actinomycetota</taxon>
        <taxon>Actinomycetes</taxon>
        <taxon>Mycobacteriales</taxon>
        <taxon>Nocardiaceae</taxon>
        <taxon>Nocardia</taxon>
    </lineage>
</organism>
<keyword evidence="5 9" id="KW-0547">Nucleotide-binding</keyword>
<evidence type="ECO:0000256" key="6">
    <source>
        <dbReference type="ARBA" id="ARBA00022777"/>
    </source>
</evidence>
<evidence type="ECO:0000256" key="3">
    <source>
        <dbReference type="ARBA" id="ARBA00012054"/>
    </source>
</evidence>
<keyword evidence="6 9" id="KW-0418">Kinase</keyword>
<comment type="similarity">
    <text evidence="2 9">Belongs to the gluconokinase GntK/GntV family.</text>
</comment>
<dbReference type="EMBL" id="BAABJM010000007">
    <property type="protein sequence ID" value="GAA5066497.1"/>
    <property type="molecule type" value="Genomic_DNA"/>
</dbReference>
<evidence type="ECO:0000256" key="4">
    <source>
        <dbReference type="ARBA" id="ARBA00022679"/>
    </source>
</evidence>
<dbReference type="PANTHER" id="PTHR43442:SF3">
    <property type="entry name" value="GLUCONOKINASE-RELATED"/>
    <property type="match status" value="1"/>
</dbReference>
<evidence type="ECO:0000313" key="11">
    <source>
        <dbReference type="Proteomes" id="UP001500603"/>
    </source>
</evidence>
<dbReference type="PROSITE" id="PS51257">
    <property type="entry name" value="PROKAR_LIPOPROTEIN"/>
    <property type="match status" value="1"/>
</dbReference>
<evidence type="ECO:0000256" key="7">
    <source>
        <dbReference type="ARBA" id="ARBA00022840"/>
    </source>
</evidence>
<comment type="catalytic activity">
    <reaction evidence="8 9">
        <text>D-gluconate + ATP = 6-phospho-D-gluconate + ADP + H(+)</text>
        <dbReference type="Rhea" id="RHEA:19433"/>
        <dbReference type="ChEBI" id="CHEBI:15378"/>
        <dbReference type="ChEBI" id="CHEBI:18391"/>
        <dbReference type="ChEBI" id="CHEBI:30616"/>
        <dbReference type="ChEBI" id="CHEBI:58759"/>
        <dbReference type="ChEBI" id="CHEBI:456216"/>
        <dbReference type="EC" id="2.7.1.12"/>
    </reaction>
</comment>
<reference evidence="11" key="1">
    <citation type="journal article" date="2019" name="Int. J. Syst. Evol. Microbiol.">
        <title>The Global Catalogue of Microorganisms (GCM) 10K type strain sequencing project: providing services to taxonomists for standard genome sequencing and annotation.</title>
        <authorList>
            <consortium name="The Broad Institute Genomics Platform"/>
            <consortium name="The Broad Institute Genome Sequencing Center for Infectious Disease"/>
            <person name="Wu L."/>
            <person name="Ma J."/>
        </authorList>
    </citation>
    <scope>NUCLEOTIDE SEQUENCE [LARGE SCALE GENOMIC DNA]</scope>
    <source>
        <strain evidence="11">JCM 18298</strain>
    </source>
</reference>
<evidence type="ECO:0000256" key="9">
    <source>
        <dbReference type="RuleBase" id="RU363066"/>
    </source>
</evidence>
<dbReference type="InterPro" id="IPR006001">
    <property type="entry name" value="Therm_gnt_kin"/>
</dbReference>
<evidence type="ECO:0000313" key="10">
    <source>
        <dbReference type="EMBL" id="GAA5066497.1"/>
    </source>
</evidence>
<dbReference type="Proteomes" id="UP001500603">
    <property type="component" value="Unassembled WGS sequence"/>
</dbReference>
<comment type="caution">
    <text evidence="10">The sequence shown here is derived from an EMBL/GenBank/DDBJ whole genome shotgun (WGS) entry which is preliminary data.</text>
</comment>
<evidence type="ECO:0000256" key="8">
    <source>
        <dbReference type="ARBA" id="ARBA00048090"/>
    </source>
</evidence>
<name>A0ABP9KYJ8_9NOCA</name>